<feature type="region of interest" description="Disordered" evidence="2">
    <location>
        <begin position="851"/>
        <end position="967"/>
    </location>
</feature>
<feature type="compositionally biased region" description="Acidic residues" evidence="2">
    <location>
        <begin position="873"/>
        <end position="886"/>
    </location>
</feature>
<sequence>MPKPDKKGSVNKGKQAQPPKKAAEEGGSFINFGAITGAIGGLTNAQVAGILKSSQQFLKEGNPDLTSDPKFLKDLDAYATEKSVEIMNSSFNNIPSTSGPQPPRPGRVPIEPVPRLAAAQAPTKTPAPPPAQKPKAPAPPPQASVQKVVPVPLRNIARPQVVRDDNVILVNRDLLPLQRRTPSEHVPKILGRWKKPQKKPQTMNTAFYSPGDKPPPPSAEEMVKRLLKEKRNRLDQNAKWLVKRPEEIAREIMKPKFNDSFVFKLVMHVSNTGMSQSLSFVFVGNETYTTFKSWFRKKYMQNFNFKMFYQNHDGRYFEVHDNRTFKMMLITQGAFPRGIHCNFTDGLAKMFCVPISEFAENGVSYFLRDLVFGMDQEILNHKPDTLDFLYRLHSILAPDYRYAALVNQVFEYTENDLKREGNCQNSIVQVMYWVQRKLLAKEFFEDRGTEEVTMDELELLLETRYSCPYLEKSAAESLHVEIDVILDALHRSRHQTKQGIDAVYSTLKNEASRIIAEKKEREIKNAYATQEQLWSSIRNIEAQMEKPANVVAPPVRLQDMRHHRNCEPTGFKEFTVEHKVNPNPGPFVEVRRNTKVLEDPTGRGLSAQEVMKQSSKFVQETGVPGFQALEKPREEEQFQRTLKYVYHPQAAENENEAKEYLNELNEIVEKKKEAQKSVVNSDLERARKELKEKQEKICIDELVGEDDGPDLKTIDEDDEISSQEPSPILQDQPKMFVLFPARVESSEDEDCPDLMERGSVSPIKCYRAKVPDNGEDNQLERFPSQENVTITHECLDEEKISKTIIKVGMDKPKPQKEPTMHKFVDPRTGQTIAEIRPSVIKSSISQEEEFMTPLGSVSTPPEGFLRSGVLENAAEEDIETFQDCEEELHTPTKQIVEEKPPVPTSAVPDLDEGPKTPPASPVKQNSSPTRETSSPIVSVKLSVAGSSSPTKKVSPDSLKSLDSPALSSFTSTSEILQQTFSLLSKPAAKTATPFESSLQKLAKEKADAVEDITGKSSKPEDPSLSKVQTEEELKAQEAEQKAKTPTTPKSQKLKTS</sequence>
<name>G0P061_CAEBE</name>
<dbReference type="OrthoDB" id="5876116at2759"/>
<feature type="compositionally biased region" description="Pro residues" evidence="2">
    <location>
        <begin position="125"/>
        <end position="142"/>
    </location>
</feature>
<reference evidence="4" key="1">
    <citation type="submission" date="2011-07" db="EMBL/GenBank/DDBJ databases">
        <authorList>
            <consortium name="Caenorhabditis brenneri Sequencing and Analysis Consortium"/>
            <person name="Wilson R.K."/>
        </authorList>
    </citation>
    <scope>NUCLEOTIDE SEQUENCE [LARGE SCALE GENOMIC DNA]</scope>
    <source>
        <strain evidence="4">PB2801</strain>
    </source>
</reference>
<dbReference type="InParanoid" id="G0P061"/>
<dbReference type="EMBL" id="GL379996">
    <property type="protein sequence ID" value="EGT41604.1"/>
    <property type="molecule type" value="Genomic_DNA"/>
</dbReference>
<evidence type="ECO:0000313" key="4">
    <source>
        <dbReference type="Proteomes" id="UP000008068"/>
    </source>
</evidence>
<feature type="compositionally biased region" description="Polar residues" evidence="2">
    <location>
        <begin position="922"/>
        <end position="936"/>
    </location>
</feature>
<dbReference type="AlphaFoldDB" id="G0P061"/>
<feature type="region of interest" description="Disordered" evidence="2">
    <location>
        <begin position="810"/>
        <end position="832"/>
    </location>
</feature>
<keyword evidence="4" id="KW-1185">Reference proteome</keyword>
<organism evidence="4">
    <name type="scientific">Caenorhabditis brenneri</name>
    <name type="common">Nematode worm</name>
    <dbReference type="NCBI Taxonomy" id="135651"/>
    <lineage>
        <taxon>Eukaryota</taxon>
        <taxon>Metazoa</taxon>
        <taxon>Ecdysozoa</taxon>
        <taxon>Nematoda</taxon>
        <taxon>Chromadorea</taxon>
        <taxon>Rhabditida</taxon>
        <taxon>Rhabditina</taxon>
        <taxon>Rhabditomorpha</taxon>
        <taxon>Rhabditoidea</taxon>
        <taxon>Rhabditidae</taxon>
        <taxon>Peloderinae</taxon>
        <taxon>Caenorhabditis</taxon>
    </lineage>
</organism>
<feature type="coiled-coil region" evidence="1">
    <location>
        <begin position="650"/>
        <end position="696"/>
    </location>
</feature>
<feature type="compositionally biased region" description="Polar residues" evidence="2">
    <location>
        <begin position="90"/>
        <end position="99"/>
    </location>
</feature>
<evidence type="ECO:0000313" key="3">
    <source>
        <dbReference type="EMBL" id="EGT41604.1"/>
    </source>
</evidence>
<evidence type="ECO:0000256" key="1">
    <source>
        <dbReference type="SAM" id="Coils"/>
    </source>
</evidence>
<gene>
    <name evidence="3" type="ORF">CAEBREN_25632</name>
</gene>
<dbReference type="HOGENOM" id="CLU_290067_0_0_1"/>
<feature type="region of interest" description="Disordered" evidence="2">
    <location>
        <begin position="1005"/>
        <end position="1056"/>
    </location>
</feature>
<feature type="compositionally biased region" description="Basic and acidic residues" evidence="2">
    <location>
        <begin position="887"/>
        <end position="900"/>
    </location>
</feature>
<accession>G0P061</accession>
<feature type="region of interest" description="Disordered" evidence="2">
    <location>
        <begin position="1"/>
        <end position="26"/>
    </location>
</feature>
<feature type="compositionally biased region" description="Basic and acidic residues" evidence="2">
    <location>
        <begin position="810"/>
        <end position="825"/>
    </location>
</feature>
<dbReference type="Proteomes" id="UP000008068">
    <property type="component" value="Unassembled WGS sequence"/>
</dbReference>
<proteinExistence type="predicted"/>
<dbReference type="eggNOG" id="ENOG502TI3S">
    <property type="taxonomic scope" value="Eukaryota"/>
</dbReference>
<evidence type="ECO:0000256" key="2">
    <source>
        <dbReference type="SAM" id="MobiDB-lite"/>
    </source>
</evidence>
<feature type="compositionally biased region" description="Basic and acidic residues" evidence="2">
    <location>
        <begin position="1017"/>
        <end position="1042"/>
    </location>
</feature>
<keyword evidence="1" id="KW-0175">Coiled coil</keyword>
<feature type="region of interest" description="Disordered" evidence="2">
    <location>
        <begin position="90"/>
        <end position="144"/>
    </location>
</feature>
<protein>
    <submittedName>
        <fullName evidence="3">Uncharacterized protein</fullName>
    </submittedName>
</protein>